<proteinExistence type="inferred from homology"/>
<dbReference type="GO" id="GO:0009228">
    <property type="term" value="P:thiamine biosynthetic process"/>
    <property type="evidence" value="ECO:0007669"/>
    <property type="project" value="UniProtKB-KW"/>
</dbReference>
<evidence type="ECO:0000256" key="6">
    <source>
        <dbReference type="ARBA" id="ARBA00047334"/>
    </source>
</evidence>
<gene>
    <name evidence="9" type="primary">thiE</name>
    <name evidence="13" type="ORF">DFR42_12029</name>
</gene>
<evidence type="ECO:0000313" key="13">
    <source>
        <dbReference type="EMBL" id="PXX35342.1"/>
    </source>
</evidence>
<comment type="caution">
    <text evidence="13">The sequence shown here is derived from an EMBL/GenBank/DDBJ whole genome shotgun (WGS) entry which is preliminary data.</text>
</comment>
<dbReference type="NCBIfam" id="TIGR00693">
    <property type="entry name" value="thiE"/>
    <property type="match status" value="1"/>
</dbReference>
<feature type="binding site" evidence="9">
    <location>
        <begin position="41"/>
        <end position="45"/>
    </location>
    <ligand>
        <name>4-amino-2-methyl-5-(diphosphooxymethyl)pyrimidine</name>
        <dbReference type="ChEBI" id="CHEBI:57841"/>
    </ligand>
</feature>
<comment type="catalytic activity">
    <reaction evidence="7 9 10">
        <text>2-(2-carboxy-4-methylthiazol-5-yl)ethyl phosphate + 4-amino-2-methyl-5-(diphosphooxymethyl)pyrimidine + 2 H(+) = thiamine phosphate + CO2 + diphosphate</text>
        <dbReference type="Rhea" id="RHEA:47848"/>
        <dbReference type="ChEBI" id="CHEBI:15378"/>
        <dbReference type="ChEBI" id="CHEBI:16526"/>
        <dbReference type="ChEBI" id="CHEBI:33019"/>
        <dbReference type="ChEBI" id="CHEBI:37575"/>
        <dbReference type="ChEBI" id="CHEBI:57841"/>
        <dbReference type="ChEBI" id="CHEBI:62890"/>
        <dbReference type="EC" id="2.5.1.3"/>
    </reaction>
</comment>
<feature type="binding site" evidence="9">
    <location>
        <position position="112"/>
    </location>
    <ligand>
        <name>4-amino-2-methyl-5-(diphosphooxymethyl)pyrimidine</name>
        <dbReference type="ChEBI" id="CHEBI:57841"/>
    </ligand>
</feature>
<evidence type="ECO:0000256" key="7">
    <source>
        <dbReference type="ARBA" id="ARBA00047851"/>
    </source>
</evidence>
<feature type="domain" description="Thiamine phosphate synthase/TenI" evidence="12">
    <location>
        <begin position="12"/>
        <end position="192"/>
    </location>
</feature>
<comment type="cofactor">
    <cofactor evidence="9">
        <name>Mg(2+)</name>
        <dbReference type="ChEBI" id="CHEBI:18420"/>
    </cofactor>
    <text evidence="9">Binds 1 Mg(2+) ion per subunit.</text>
</comment>
<keyword evidence="3 9" id="KW-0479">Metal-binding</keyword>
<dbReference type="EMBL" id="QJKB01000020">
    <property type="protein sequence ID" value="PXX35342.1"/>
    <property type="molecule type" value="Genomic_DNA"/>
</dbReference>
<organism evidence="13 14">
    <name type="scientific">Undibacterium pigrum</name>
    <dbReference type="NCBI Taxonomy" id="401470"/>
    <lineage>
        <taxon>Bacteria</taxon>
        <taxon>Pseudomonadati</taxon>
        <taxon>Pseudomonadota</taxon>
        <taxon>Betaproteobacteria</taxon>
        <taxon>Burkholderiales</taxon>
        <taxon>Oxalobacteraceae</taxon>
        <taxon>Undibacterium</taxon>
    </lineage>
</organism>
<evidence type="ECO:0000259" key="12">
    <source>
        <dbReference type="Pfam" id="PF02581"/>
    </source>
</evidence>
<feature type="binding site" evidence="9">
    <location>
        <position position="74"/>
    </location>
    <ligand>
        <name>Mg(2+)</name>
        <dbReference type="ChEBI" id="CHEBI:18420"/>
    </ligand>
</feature>
<evidence type="ECO:0000313" key="14">
    <source>
        <dbReference type="Proteomes" id="UP000247792"/>
    </source>
</evidence>
<evidence type="ECO:0000256" key="10">
    <source>
        <dbReference type="RuleBase" id="RU003826"/>
    </source>
</evidence>
<dbReference type="InterPro" id="IPR034291">
    <property type="entry name" value="TMP_synthase"/>
</dbReference>
<dbReference type="OrthoDB" id="9810880at2"/>
<comment type="function">
    <text evidence="9">Condenses 4-methyl-5-(beta-hydroxyethyl)thiazole monophosphate (THZ-P) and 2-methyl-4-amino-5-hydroxymethyl pyrimidine pyrophosphate (HMP-PP) to form thiamine monophosphate (TMP).</text>
</comment>
<feature type="binding site" evidence="9">
    <location>
        <begin position="189"/>
        <end position="190"/>
    </location>
    <ligand>
        <name>2-[(2R,5Z)-2-carboxy-4-methylthiazol-5(2H)-ylidene]ethyl phosphate</name>
        <dbReference type="ChEBI" id="CHEBI:62899"/>
    </ligand>
</feature>
<feature type="binding site" evidence="9">
    <location>
        <position position="169"/>
    </location>
    <ligand>
        <name>2-[(2R,5Z)-2-carboxy-4-methylthiazol-5(2H)-ylidene]ethyl phosphate</name>
        <dbReference type="ChEBI" id="CHEBI:62899"/>
    </ligand>
</feature>
<sequence>MKTLNPHQLSGLYVVTPDWDDTAQLVAVTERALQGGANIVQYRHKTASPEFRKTQAKALLELCRRFNKPFIVNDHLELCLEIDADGLHVGGTDISVADARKKLGPDKILGASCYGDLELARTAVSGGASYIAFGGFYPSRIKKYAVTTPASIVGDAVKEFEVPNVVIGGMTLENCQPLLAQGADMVAVISSVYVTEEPELSARAFAGLFAGRQK</sequence>
<evidence type="ECO:0000256" key="2">
    <source>
        <dbReference type="ARBA" id="ARBA00022679"/>
    </source>
</evidence>
<keyword evidence="5 9" id="KW-0784">Thiamine biosynthesis</keyword>
<evidence type="ECO:0000256" key="3">
    <source>
        <dbReference type="ARBA" id="ARBA00022723"/>
    </source>
</evidence>
<dbReference type="Gene3D" id="3.20.20.70">
    <property type="entry name" value="Aldolase class I"/>
    <property type="match status" value="1"/>
</dbReference>
<dbReference type="PANTHER" id="PTHR20857:SF15">
    <property type="entry name" value="THIAMINE-PHOSPHATE SYNTHASE"/>
    <property type="match status" value="1"/>
</dbReference>
<evidence type="ECO:0000256" key="4">
    <source>
        <dbReference type="ARBA" id="ARBA00022842"/>
    </source>
</evidence>
<keyword evidence="2 9" id="KW-0808">Transferase</keyword>
<dbReference type="GO" id="GO:0005737">
    <property type="term" value="C:cytoplasm"/>
    <property type="evidence" value="ECO:0007669"/>
    <property type="project" value="TreeGrafter"/>
</dbReference>
<comment type="caution">
    <text evidence="9">Lacks conserved residue(s) required for the propagation of feature annotation.</text>
</comment>
<dbReference type="UniPathway" id="UPA00060">
    <property type="reaction ID" value="UER00141"/>
</dbReference>
<protein>
    <recommendedName>
        <fullName evidence="9">Thiamine-phosphate synthase</fullName>
        <shortName evidence="9">TP synthase</shortName>
        <shortName evidence="9">TPS</shortName>
        <ecNumber evidence="9">2.5.1.3</ecNumber>
    </recommendedName>
    <alternativeName>
        <fullName evidence="9">Thiamine-phosphate pyrophosphorylase</fullName>
        <shortName evidence="9">TMP pyrophosphorylase</shortName>
        <shortName evidence="9">TMP-PPase</shortName>
    </alternativeName>
</protein>
<dbReference type="GO" id="GO:0009229">
    <property type="term" value="P:thiamine diphosphate biosynthetic process"/>
    <property type="evidence" value="ECO:0007669"/>
    <property type="project" value="UniProtKB-UniRule"/>
</dbReference>
<dbReference type="RefSeq" id="WP_110258233.1">
    <property type="nucleotide sequence ID" value="NZ_QJKB01000020.1"/>
</dbReference>
<comment type="pathway">
    <text evidence="1 9 11">Cofactor biosynthesis; thiamine diphosphate biosynthesis; thiamine phosphate from 4-amino-2-methyl-5-diphosphomethylpyrimidine and 4-methyl-5-(2-phosphoethyl)-thiazole: step 1/1.</text>
</comment>
<dbReference type="GO" id="GO:0000287">
    <property type="term" value="F:magnesium ion binding"/>
    <property type="evidence" value="ECO:0007669"/>
    <property type="project" value="UniProtKB-UniRule"/>
</dbReference>
<evidence type="ECO:0000256" key="5">
    <source>
        <dbReference type="ARBA" id="ARBA00022977"/>
    </source>
</evidence>
<accession>A0A318IMA5</accession>
<evidence type="ECO:0000256" key="9">
    <source>
        <dbReference type="HAMAP-Rule" id="MF_00097"/>
    </source>
</evidence>
<dbReference type="HAMAP" id="MF_00097">
    <property type="entry name" value="TMP_synthase"/>
    <property type="match status" value="1"/>
</dbReference>
<name>A0A318IMA5_9BURK</name>
<feature type="binding site" evidence="9">
    <location>
        <position position="142"/>
    </location>
    <ligand>
        <name>4-amino-2-methyl-5-(diphosphooxymethyl)pyrimidine</name>
        <dbReference type="ChEBI" id="CHEBI:57841"/>
    </ligand>
</feature>
<dbReference type="CDD" id="cd00564">
    <property type="entry name" value="TMP_TenI"/>
    <property type="match status" value="1"/>
</dbReference>
<dbReference type="InterPro" id="IPR013785">
    <property type="entry name" value="Aldolase_TIM"/>
</dbReference>
<dbReference type="PANTHER" id="PTHR20857">
    <property type="entry name" value="THIAMINE-PHOSPHATE PYROPHOSPHORYLASE"/>
    <property type="match status" value="1"/>
</dbReference>
<dbReference type="AlphaFoldDB" id="A0A318IMA5"/>
<dbReference type="Proteomes" id="UP000247792">
    <property type="component" value="Unassembled WGS sequence"/>
</dbReference>
<dbReference type="SUPFAM" id="SSF51391">
    <property type="entry name" value="Thiamin phosphate synthase"/>
    <property type="match status" value="1"/>
</dbReference>
<comment type="catalytic activity">
    <reaction evidence="6 9 10">
        <text>4-methyl-5-(2-phosphooxyethyl)-thiazole + 4-amino-2-methyl-5-(diphosphooxymethyl)pyrimidine + H(+) = thiamine phosphate + diphosphate</text>
        <dbReference type="Rhea" id="RHEA:22328"/>
        <dbReference type="ChEBI" id="CHEBI:15378"/>
        <dbReference type="ChEBI" id="CHEBI:33019"/>
        <dbReference type="ChEBI" id="CHEBI:37575"/>
        <dbReference type="ChEBI" id="CHEBI:57841"/>
        <dbReference type="ChEBI" id="CHEBI:58296"/>
        <dbReference type="EC" id="2.5.1.3"/>
    </reaction>
</comment>
<keyword evidence="4 9" id="KW-0460">Magnesium</keyword>
<feature type="binding site" evidence="9">
    <location>
        <position position="93"/>
    </location>
    <ligand>
        <name>Mg(2+)</name>
        <dbReference type="ChEBI" id="CHEBI:18420"/>
    </ligand>
</feature>
<comment type="similarity">
    <text evidence="9 10">Belongs to the thiamine-phosphate synthase family.</text>
</comment>
<keyword evidence="14" id="KW-1185">Reference proteome</keyword>
<dbReference type="Pfam" id="PF02581">
    <property type="entry name" value="TMP-TENI"/>
    <property type="match status" value="1"/>
</dbReference>
<evidence type="ECO:0000256" key="1">
    <source>
        <dbReference type="ARBA" id="ARBA00005165"/>
    </source>
</evidence>
<evidence type="ECO:0000256" key="8">
    <source>
        <dbReference type="ARBA" id="ARBA00047883"/>
    </source>
</evidence>
<dbReference type="GO" id="GO:0004789">
    <property type="term" value="F:thiamine-phosphate diphosphorylase activity"/>
    <property type="evidence" value="ECO:0007669"/>
    <property type="project" value="UniProtKB-UniRule"/>
</dbReference>
<dbReference type="InterPro" id="IPR036206">
    <property type="entry name" value="ThiamineP_synth_sf"/>
</dbReference>
<comment type="catalytic activity">
    <reaction evidence="8 9 10">
        <text>2-[(2R,5Z)-2-carboxy-4-methylthiazol-5(2H)-ylidene]ethyl phosphate + 4-amino-2-methyl-5-(diphosphooxymethyl)pyrimidine + 2 H(+) = thiamine phosphate + CO2 + diphosphate</text>
        <dbReference type="Rhea" id="RHEA:47844"/>
        <dbReference type="ChEBI" id="CHEBI:15378"/>
        <dbReference type="ChEBI" id="CHEBI:16526"/>
        <dbReference type="ChEBI" id="CHEBI:33019"/>
        <dbReference type="ChEBI" id="CHEBI:37575"/>
        <dbReference type="ChEBI" id="CHEBI:57841"/>
        <dbReference type="ChEBI" id="CHEBI:62899"/>
        <dbReference type="EC" id="2.5.1.3"/>
    </reaction>
</comment>
<feature type="binding site" evidence="9">
    <location>
        <position position="73"/>
    </location>
    <ligand>
        <name>4-amino-2-methyl-5-(diphosphooxymethyl)pyrimidine</name>
        <dbReference type="ChEBI" id="CHEBI:57841"/>
    </ligand>
</feature>
<dbReference type="InterPro" id="IPR022998">
    <property type="entry name" value="ThiamineP_synth_TenI"/>
</dbReference>
<reference evidence="13 14" key="1">
    <citation type="submission" date="2018-05" db="EMBL/GenBank/DDBJ databases">
        <title>Genomic Encyclopedia of Type Strains, Phase IV (KMG-IV): sequencing the most valuable type-strain genomes for metagenomic binning, comparative biology and taxonomic classification.</title>
        <authorList>
            <person name="Goeker M."/>
        </authorList>
    </citation>
    <scope>NUCLEOTIDE SEQUENCE [LARGE SCALE GENOMIC DNA]</scope>
    <source>
        <strain evidence="13 14">DSM 19792</strain>
    </source>
</reference>
<dbReference type="EC" id="2.5.1.3" evidence="9"/>
<evidence type="ECO:0000256" key="11">
    <source>
        <dbReference type="RuleBase" id="RU004253"/>
    </source>
</evidence>